<evidence type="ECO:0000313" key="10">
    <source>
        <dbReference type="EMBL" id="AWB65308.1"/>
    </source>
</evidence>
<dbReference type="Pfam" id="PF02929">
    <property type="entry name" value="Bgal_small_N"/>
    <property type="match status" value="1"/>
</dbReference>
<keyword evidence="8" id="KW-0732">Signal</keyword>
<dbReference type="Gene3D" id="2.60.40.10">
    <property type="entry name" value="Immunoglobulins"/>
    <property type="match status" value="2"/>
</dbReference>
<evidence type="ECO:0000256" key="6">
    <source>
        <dbReference type="ARBA" id="ARBA00032230"/>
    </source>
</evidence>
<sequence length="1089" mass="123445">MKFKIIALTCFAMISGCSLTNNNQSTTRNLTTDYQQKDWESTEVISRNRLPTRAAPYSYSSVSAALSLDREKSDYVNLNGDWLFQFQYDDENIDQSFVAQDFDASNWKTLPVPSSVELFGYDIPFYTNTQLPFYSGGGANPLPNTTPLITRANPVSKYIHSFNVPKNWQDKEVILHFGGISSAYYVWVNGQKVGYSQGSRLPAEFDVTDYVKPGNNKLALQVMRWSDGSYLEGQDMWKLSGIHREVLLLARPKVAIQDFFARPKLSNNYQTGHLMVRPFLTVSDNSKLKGWRLDAQLYRNGNAVLAKAASVKANMIMQQYPQRENIQFDLLNLTVDKPALWSAEQPNLYTLVLSLINDKGEVVEAKSSRVGFRDVKINSETGELLVNGKSIKIIGANRHDHHAIRGKALTRADMENDVKLMKQYNFNAVRTAHYPNDPHFLDLCDEYGLYVMDEANVESHLFGGQFSNDPMWVPAIMDRIMRMVQRDKNHPSIISWSLGNESGMGPAHAAAAGWIKDFDPSRFVHYEGAQGDPEHPDFIQPPRGWYWVPETMDALGRLTPMANPTDPTYVDVISRMYPSVDYLKGLSDSQYIKRPILMCEYEHAMGNSLGNLDEFWQLIWQRKDLIGGYIWDWMDQGLEHTTKDGVKFLAYGGDFGDKPNSKAFNQNGIVDAYGNPSPELEHAKYVFQPAWFNAVDLDQGKIKVTNRLFHTNLNQYQFAWQLFADGDIIQQGTLGKLDIEPQASKVIKVNIKTPKIDAGVRYWLRIFANTTTDFIWAKAGHEVAKEKFEMPWYTATQAVTPTLGDLVVNESNQHITISHSQVQVKFDKQQGALVKYQVNGKDLMAAPLKANFWRAQTDNDKGAWKSHNKLAFWKTAAEQLTLDAISYRKTPQGVRVTIKQSVQDKVNFNHEYLVSDNGEVRVNVDFTADKSLPPLKRLGMQMGVASALSDVTYYGRGPFENYSDRNSSAEIAVYQAQANDLIYHYIVPQENGNRTDVDWWQLASQQGYGLKVDGKQALSMSVWPWSQKNLDEALHTYDLVEQGFYTLNIDMLQSGVGGTDSWTALGAPLDKYRVKPGKHSYQFTLKPLH</sequence>
<dbReference type="Pfam" id="PF00703">
    <property type="entry name" value="Glyco_hydro_2"/>
    <property type="match status" value="1"/>
</dbReference>
<evidence type="ECO:0000259" key="9">
    <source>
        <dbReference type="SMART" id="SM01038"/>
    </source>
</evidence>
<dbReference type="InterPro" id="IPR006101">
    <property type="entry name" value="Glyco_hydro_2"/>
</dbReference>
<dbReference type="AlphaFoldDB" id="A0A2S0VM71"/>
<dbReference type="InterPro" id="IPR014718">
    <property type="entry name" value="GH-type_carb-bd"/>
</dbReference>
<accession>A0A2S0VM71</accession>
<evidence type="ECO:0000313" key="11">
    <source>
        <dbReference type="Proteomes" id="UP000244441"/>
    </source>
</evidence>
<dbReference type="InterPro" id="IPR006102">
    <property type="entry name" value="Ig-like_GH2"/>
</dbReference>
<protein>
    <recommendedName>
        <fullName evidence="3 7">Beta-galactosidase</fullName>
        <ecNumber evidence="3 7">3.2.1.23</ecNumber>
    </recommendedName>
    <alternativeName>
        <fullName evidence="6 7">Lactase</fullName>
    </alternativeName>
</protein>
<dbReference type="GO" id="GO:0030246">
    <property type="term" value="F:carbohydrate binding"/>
    <property type="evidence" value="ECO:0007669"/>
    <property type="project" value="InterPro"/>
</dbReference>
<dbReference type="InterPro" id="IPR008979">
    <property type="entry name" value="Galactose-bd-like_sf"/>
</dbReference>
<dbReference type="GO" id="GO:0004565">
    <property type="term" value="F:beta-galactosidase activity"/>
    <property type="evidence" value="ECO:0007669"/>
    <property type="project" value="UniProtKB-EC"/>
</dbReference>
<name>A0A2S0VM71_9ALTE</name>
<dbReference type="PROSITE" id="PS51257">
    <property type="entry name" value="PROKAR_LIPOPROTEIN"/>
    <property type="match status" value="1"/>
</dbReference>
<dbReference type="PROSITE" id="PS00608">
    <property type="entry name" value="GLYCOSYL_HYDROL_F2_2"/>
    <property type="match status" value="1"/>
</dbReference>
<feature type="domain" description="Beta galactosidase small chain/" evidence="9">
    <location>
        <begin position="816"/>
        <end position="1086"/>
    </location>
</feature>
<dbReference type="Gene3D" id="3.20.20.80">
    <property type="entry name" value="Glycosidases"/>
    <property type="match status" value="1"/>
</dbReference>
<dbReference type="RefSeq" id="WP_108601385.1">
    <property type="nucleotide sequence ID" value="NZ_CP026604.1"/>
</dbReference>
<dbReference type="OrthoDB" id="9758603at2"/>
<dbReference type="Pfam" id="PF02837">
    <property type="entry name" value="Glyco_hydro_2_N"/>
    <property type="match status" value="1"/>
</dbReference>
<dbReference type="EMBL" id="CP026604">
    <property type="protein sequence ID" value="AWB65308.1"/>
    <property type="molecule type" value="Genomic_DNA"/>
</dbReference>
<keyword evidence="11" id="KW-1185">Reference proteome</keyword>
<dbReference type="InterPro" id="IPR004199">
    <property type="entry name" value="B-gal_small/dom_5"/>
</dbReference>
<dbReference type="SMR" id="A0A2S0VM71"/>
<dbReference type="EC" id="3.2.1.23" evidence="3 7"/>
<keyword evidence="5 7" id="KW-0326">Glycosidase</keyword>
<reference evidence="10 11" key="1">
    <citation type="submission" date="2018-01" db="EMBL/GenBank/DDBJ databases">
        <title>Genome sequence of a Cantenovulum-like bacteria.</title>
        <authorList>
            <person name="Tan W.R."/>
            <person name="Lau N.-S."/>
            <person name="Go F."/>
            <person name="Amirul A.-A.A."/>
        </authorList>
    </citation>
    <scope>NUCLEOTIDE SEQUENCE [LARGE SCALE GENOMIC DNA]</scope>
    <source>
        <strain evidence="10 11">CCB-QB4</strain>
    </source>
</reference>
<dbReference type="InterPro" id="IPR036156">
    <property type="entry name" value="Beta-gal/glucu_dom_sf"/>
</dbReference>
<dbReference type="Pfam" id="PF16353">
    <property type="entry name" value="LacZ_4"/>
    <property type="match status" value="1"/>
</dbReference>
<dbReference type="InterPro" id="IPR023232">
    <property type="entry name" value="Glyco_hydro_2_AS"/>
</dbReference>
<feature type="chain" id="PRO_5015708393" description="Beta-galactosidase" evidence="8">
    <location>
        <begin position="21"/>
        <end position="1089"/>
    </location>
</feature>
<dbReference type="PROSITE" id="PS00719">
    <property type="entry name" value="GLYCOSYL_HYDROL_F2_1"/>
    <property type="match status" value="1"/>
</dbReference>
<gene>
    <name evidence="10" type="ORF">C2869_02100</name>
</gene>
<dbReference type="SUPFAM" id="SSF49785">
    <property type="entry name" value="Galactose-binding domain-like"/>
    <property type="match status" value="1"/>
</dbReference>
<organism evidence="10 11">
    <name type="scientific">Saccharobesus litoralis</name>
    <dbReference type="NCBI Taxonomy" id="2172099"/>
    <lineage>
        <taxon>Bacteria</taxon>
        <taxon>Pseudomonadati</taxon>
        <taxon>Pseudomonadota</taxon>
        <taxon>Gammaproteobacteria</taxon>
        <taxon>Alteromonadales</taxon>
        <taxon>Alteromonadaceae</taxon>
        <taxon>Saccharobesus</taxon>
    </lineage>
</organism>
<dbReference type="InterPro" id="IPR013783">
    <property type="entry name" value="Ig-like_fold"/>
</dbReference>
<dbReference type="InterPro" id="IPR032312">
    <property type="entry name" value="LacZ_4"/>
</dbReference>
<dbReference type="InterPro" id="IPR006104">
    <property type="entry name" value="Glyco_hydro_2_N"/>
</dbReference>
<evidence type="ECO:0000256" key="8">
    <source>
        <dbReference type="SAM" id="SignalP"/>
    </source>
</evidence>
<dbReference type="KEGG" id="cate:C2869_02100"/>
<dbReference type="Gene3D" id="2.70.98.10">
    <property type="match status" value="1"/>
</dbReference>
<dbReference type="PANTHER" id="PTHR46323:SF2">
    <property type="entry name" value="BETA-GALACTOSIDASE"/>
    <property type="match status" value="1"/>
</dbReference>
<comment type="catalytic activity">
    <reaction evidence="1 7">
        <text>Hydrolysis of terminal non-reducing beta-D-galactose residues in beta-D-galactosides.</text>
        <dbReference type="EC" id="3.2.1.23"/>
    </reaction>
</comment>
<dbReference type="Pfam" id="PF02836">
    <property type="entry name" value="Glyco_hydro_2_C"/>
    <property type="match status" value="1"/>
</dbReference>
<proteinExistence type="inferred from homology"/>
<dbReference type="InterPro" id="IPR050347">
    <property type="entry name" value="Bact_Beta-galactosidase"/>
</dbReference>
<dbReference type="PRINTS" id="PR00132">
    <property type="entry name" value="GLHYDRLASE2"/>
</dbReference>
<evidence type="ECO:0000256" key="2">
    <source>
        <dbReference type="ARBA" id="ARBA00007401"/>
    </source>
</evidence>
<dbReference type="InterPro" id="IPR011013">
    <property type="entry name" value="Gal_mutarotase_sf_dom"/>
</dbReference>
<dbReference type="SUPFAM" id="SSF51445">
    <property type="entry name" value="(Trans)glycosidases"/>
    <property type="match status" value="1"/>
</dbReference>
<feature type="signal peptide" evidence="8">
    <location>
        <begin position="1"/>
        <end position="20"/>
    </location>
</feature>
<dbReference type="PANTHER" id="PTHR46323">
    <property type="entry name" value="BETA-GALACTOSIDASE"/>
    <property type="match status" value="1"/>
</dbReference>
<dbReference type="SMART" id="SM01038">
    <property type="entry name" value="Bgal_small_N"/>
    <property type="match status" value="1"/>
</dbReference>
<keyword evidence="4 7" id="KW-0378">Hydrolase</keyword>
<dbReference type="SUPFAM" id="SSF74650">
    <property type="entry name" value="Galactose mutarotase-like"/>
    <property type="match status" value="1"/>
</dbReference>
<dbReference type="GO" id="GO:0009341">
    <property type="term" value="C:beta-galactosidase complex"/>
    <property type="evidence" value="ECO:0007669"/>
    <property type="project" value="InterPro"/>
</dbReference>
<comment type="similarity">
    <text evidence="2 7">Belongs to the glycosyl hydrolase 2 family.</text>
</comment>
<dbReference type="InterPro" id="IPR006103">
    <property type="entry name" value="Glyco_hydro_2_cat"/>
</dbReference>
<dbReference type="InterPro" id="IPR017853">
    <property type="entry name" value="GH"/>
</dbReference>
<evidence type="ECO:0000256" key="7">
    <source>
        <dbReference type="RuleBase" id="RU361154"/>
    </source>
</evidence>
<evidence type="ECO:0000256" key="5">
    <source>
        <dbReference type="ARBA" id="ARBA00023295"/>
    </source>
</evidence>
<dbReference type="Proteomes" id="UP000244441">
    <property type="component" value="Chromosome"/>
</dbReference>
<evidence type="ECO:0000256" key="1">
    <source>
        <dbReference type="ARBA" id="ARBA00001412"/>
    </source>
</evidence>
<dbReference type="Gene3D" id="2.60.120.260">
    <property type="entry name" value="Galactose-binding domain-like"/>
    <property type="match status" value="1"/>
</dbReference>
<dbReference type="InterPro" id="IPR023230">
    <property type="entry name" value="Glyco_hydro_2_CS"/>
</dbReference>
<evidence type="ECO:0000256" key="3">
    <source>
        <dbReference type="ARBA" id="ARBA00012756"/>
    </source>
</evidence>
<dbReference type="SUPFAM" id="SSF49303">
    <property type="entry name" value="beta-Galactosidase/glucuronidase domain"/>
    <property type="match status" value="2"/>
</dbReference>
<dbReference type="GO" id="GO:0005990">
    <property type="term" value="P:lactose catabolic process"/>
    <property type="evidence" value="ECO:0007669"/>
    <property type="project" value="TreeGrafter"/>
</dbReference>
<evidence type="ECO:0000256" key="4">
    <source>
        <dbReference type="ARBA" id="ARBA00022801"/>
    </source>
</evidence>